<evidence type="ECO:0000256" key="6">
    <source>
        <dbReference type="ARBA" id="ARBA00023136"/>
    </source>
</evidence>
<evidence type="ECO:0000256" key="3">
    <source>
        <dbReference type="ARBA" id="ARBA00022475"/>
    </source>
</evidence>
<evidence type="ECO:0000256" key="2">
    <source>
        <dbReference type="ARBA" id="ARBA00022448"/>
    </source>
</evidence>
<evidence type="ECO:0000256" key="7">
    <source>
        <dbReference type="RuleBase" id="RU363032"/>
    </source>
</evidence>
<feature type="transmembrane region" description="Helical" evidence="7">
    <location>
        <begin position="12"/>
        <end position="31"/>
    </location>
</feature>
<keyword evidence="5 7" id="KW-1133">Transmembrane helix</keyword>
<dbReference type="CDD" id="cd06261">
    <property type="entry name" value="TM_PBP2"/>
    <property type="match status" value="1"/>
</dbReference>
<proteinExistence type="inferred from homology"/>
<dbReference type="InterPro" id="IPR000515">
    <property type="entry name" value="MetI-like"/>
</dbReference>
<dbReference type="GO" id="GO:0005886">
    <property type="term" value="C:plasma membrane"/>
    <property type="evidence" value="ECO:0007669"/>
    <property type="project" value="UniProtKB-SubCell"/>
</dbReference>
<name>A0A934HKN7_9RHOB</name>
<dbReference type="RefSeq" id="WP_198685974.1">
    <property type="nucleotide sequence ID" value="NZ_JAEIJD010000006.1"/>
</dbReference>
<sequence>MTGWLGPLLVERAIRLCWLAPLAAVGLFILVSNAPVDPIEAYVGARTALIGPEQREAIAAAWGLDQPATTRFVLWVRNVASGDFGDSILYNAPVVTVIMDRFPASLLLVSLAWLLSFVIGTGLGIVAAMTPGSRVDRAIRAYAVVLTSSPGFWVAIILISIFAVGLKMLPSCCALPPGTTTAEATFWAQGRHLILPVVALSVTGIAPLVLHTRARMIGFLESPPAQHLTAHGASQRAIAFGAGLRHALGPALTVHLAGAGELFGGSILAETVFAWPGLGQATVRAATGGDAPLLMGIALATLLFVFVGNMLADIAARLVDPRLRWDKSR</sequence>
<evidence type="ECO:0000313" key="10">
    <source>
        <dbReference type="Proteomes" id="UP000613255"/>
    </source>
</evidence>
<feature type="transmembrane region" description="Helical" evidence="7">
    <location>
        <begin position="295"/>
        <end position="319"/>
    </location>
</feature>
<protein>
    <submittedName>
        <fullName evidence="9">ABC transporter permease</fullName>
    </submittedName>
</protein>
<feature type="transmembrane region" description="Helical" evidence="7">
    <location>
        <begin position="106"/>
        <end position="129"/>
    </location>
</feature>
<evidence type="ECO:0000259" key="8">
    <source>
        <dbReference type="PROSITE" id="PS50928"/>
    </source>
</evidence>
<evidence type="ECO:0000313" key="9">
    <source>
        <dbReference type="EMBL" id="MBI6629944.1"/>
    </source>
</evidence>
<evidence type="ECO:0000256" key="4">
    <source>
        <dbReference type="ARBA" id="ARBA00022692"/>
    </source>
</evidence>
<dbReference type="Gene3D" id="1.10.3720.10">
    <property type="entry name" value="MetI-like"/>
    <property type="match status" value="1"/>
</dbReference>
<evidence type="ECO:0000256" key="1">
    <source>
        <dbReference type="ARBA" id="ARBA00004651"/>
    </source>
</evidence>
<dbReference type="SUPFAM" id="SSF161098">
    <property type="entry name" value="MetI-like"/>
    <property type="match status" value="1"/>
</dbReference>
<reference evidence="9" key="1">
    <citation type="submission" date="2020-12" db="EMBL/GenBank/DDBJ databases">
        <title>Pontibaca salina gen. nov., sp. nov., isolated from marine sediment.</title>
        <authorList>
            <person name="Bo J."/>
            <person name="Wang S."/>
            <person name="Song X."/>
            <person name="Du Z."/>
        </authorList>
    </citation>
    <scope>NUCLEOTIDE SEQUENCE</scope>
    <source>
        <strain evidence="9">S1109L</strain>
    </source>
</reference>
<dbReference type="PANTHER" id="PTHR43163">
    <property type="entry name" value="DIPEPTIDE TRANSPORT SYSTEM PERMEASE PROTEIN DPPB-RELATED"/>
    <property type="match status" value="1"/>
</dbReference>
<gene>
    <name evidence="9" type="ORF">JAO82_08615</name>
</gene>
<dbReference type="PANTHER" id="PTHR43163:SF6">
    <property type="entry name" value="DIPEPTIDE TRANSPORT SYSTEM PERMEASE PROTEIN DPPB-RELATED"/>
    <property type="match status" value="1"/>
</dbReference>
<dbReference type="EMBL" id="JAEIJD010000006">
    <property type="protein sequence ID" value="MBI6629944.1"/>
    <property type="molecule type" value="Genomic_DNA"/>
</dbReference>
<dbReference type="PROSITE" id="PS50928">
    <property type="entry name" value="ABC_TM1"/>
    <property type="match status" value="1"/>
</dbReference>
<dbReference type="Pfam" id="PF00528">
    <property type="entry name" value="BPD_transp_1"/>
    <property type="match status" value="1"/>
</dbReference>
<keyword evidence="3" id="KW-1003">Cell membrane</keyword>
<organism evidence="9 10">
    <name type="scientific">Pontibaca salina</name>
    <dbReference type="NCBI Taxonomy" id="2795731"/>
    <lineage>
        <taxon>Bacteria</taxon>
        <taxon>Pseudomonadati</taxon>
        <taxon>Pseudomonadota</taxon>
        <taxon>Alphaproteobacteria</taxon>
        <taxon>Rhodobacterales</taxon>
        <taxon>Roseobacteraceae</taxon>
        <taxon>Pontibaca</taxon>
    </lineage>
</organism>
<keyword evidence="6 7" id="KW-0472">Membrane</keyword>
<comment type="caution">
    <text evidence="9">The sequence shown here is derived from an EMBL/GenBank/DDBJ whole genome shotgun (WGS) entry which is preliminary data.</text>
</comment>
<evidence type="ECO:0000256" key="5">
    <source>
        <dbReference type="ARBA" id="ARBA00022989"/>
    </source>
</evidence>
<dbReference type="GO" id="GO:0055085">
    <property type="term" value="P:transmembrane transport"/>
    <property type="evidence" value="ECO:0007669"/>
    <property type="project" value="InterPro"/>
</dbReference>
<keyword evidence="10" id="KW-1185">Reference proteome</keyword>
<accession>A0A934HKN7</accession>
<feature type="domain" description="ABC transmembrane type-1" evidence="8">
    <location>
        <begin position="102"/>
        <end position="312"/>
    </location>
</feature>
<keyword evidence="4 7" id="KW-0812">Transmembrane</keyword>
<dbReference type="AlphaFoldDB" id="A0A934HKN7"/>
<dbReference type="Proteomes" id="UP000613255">
    <property type="component" value="Unassembled WGS sequence"/>
</dbReference>
<dbReference type="InterPro" id="IPR035906">
    <property type="entry name" value="MetI-like_sf"/>
</dbReference>
<feature type="transmembrane region" description="Helical" evidence="7">
    <location>
        <begin position="193"/>
        <end position="210"/>
    </location>
</feature>
<comment type="subcellular location">
    <subcellularLocation>
        <location evidence="1 7">Cell membrane</location>
        <topology evidence="1 7">Multi-pass membrane protein</topology>
    </subcellularLocation>
</comment>
<keyword evidence="2 7" id="KW-0813">Transport</keyword>
<comment type="similarity">
    <text evidence="7">Belongs to the binding-protein-dependent transport system permease family.</text>
</comment>
<feature type="transmembrane region" description="Helical" evidence="7">
    <location>
        <begin position="141"/>
        <end position="166"/>
    </location>
</feature>